<feature type="compositionally biased region" description="Basic and acidic residues" evidence="1">
    <location>
        <begin position="44"/>
        <end position="59"/>
    </location>
</feature>
<evidence type="ECO:0000256" key="1">
    <source>
        <dbReference type="SAM" id="MobiDB-lite"/>
    </source>
</evidence>
<accession>A0A1G4PNT3</accession>
<dbReference type="AlphaFoldDB" id="A0A1G4PNT3"/>
<evidence type="ECO:0000313" key="2">
    <source>
        <dbReference type="EMBL" id="SCW33738.1"/>
    </source>
</evidence>
<dbReference type="Proteomes" id="UP000198889">
    <property type="component" value="Unassembled WGS sequence"/>
</dbReference>
<reference evidence="3" key="1">
    <citation type="submission" date="2016-10" db="EMBL/GenBank/DDBJ databases">
        <authorList>
            <person name="Varghese N."/>
            <person name="Submissions S."/>
        </authorList>
    </citation>
    <scope>NUCLEOTIDE SEQUENCE [LARGE SCALE GENOMIC DNA]</scope>
    <source>
        <strain evidence="3">CGMCC 1.1761</strain>
    </source>
</reference>
<dbReference type="EMBL" id="FMTP01000001">
    <property type="protein sequence ID" value="SCW33738.1"/>
    <property type="molecule type" value="Genomic_DNA"/>
</dbReference>
<protein>
    <submittedName>
        <fullName evidence="2">Uncharacterized protein</fullName>
    </submittedName>
</protein>
<feature type="compositionally biased region" description="Basic and acidic residues" evidence="1">
    <location>
        <begin position="76"/>
        <end position="85"/>
    </location>
</feature>
<name>A0A1G4PNT3_9HYPH</name>
<organism evidence="2 3">
    <name type="scientific">Ancylobacter rudongensis</name>
    <dbReference type="NCBI Taxonomy" id="177413"/>
    <lineage>
        <taxon>Bacteria</taxon>
        <taxon>Pseudomonadati</taxon>
        <taxon>Pseudomonadota</taxon>
        <taxon>Alphaproteobacteria</taxon>
        <taxon>Hyphomicrobiales</taxon>
        <taxon>Xanthobacteraceae</taxon>
        <taxon>Ancylobacter</taxon>
    </lineage>
</organism>
<gene>
    <name evidence="2" type="ORF">SAMN05660859_0668</name>
</gene>
<evidence type="ECO:0000313" key="3">
    <source>
        <dbReference type="Proteomes" id="UP000198889"/>
    </source>
</evidence>
<sequence>MVLDPRKLDQNPVVVDPANVDAVLEDRTTAVSDPMKPPLGEVDNDNHPTDGEPAARDGGRFAPDTVKTVDGSLDGTPKKPDDPRR</sequence>
<keyword evidence="3" id="KW-1185">Reference proteome</keyword>
<dbReference type="RefSeq" id="WP_091436095.1">
    <property type="nucleotide sequence ID" value="NZ_FMTP01000001.1"/>
</dbReference>
<proteinExistence type="predicted"/>
<feature type="region of interest" description="Disordered" evidence="1">
    <location>
        <begin position="28"/>
        <end position="85"/>
    </location>
</feature>